<proteinExistence type="predicted"/>
<gene>
    <name evidence="1" type="ORF">FWK35_00034471</name>
</gene>
<sequence length="121" mass="14070">MDFEFSMVNKTSMVVISGAISNSLDRFKIRKLEGRLLLLPLNKEARSMDQLKQGLNSSRNNLTKGYIENYIKGGNKENVIVVWNGHFDKNILRRLNLDQYPMLNMTCYDKYFNKNVSETLD</sequence>
<organism evidence="1 2">
    <name type="scientific">Aphis craccivora</name>
    <name type="common">Cowpea aphid</name>
    <dbReference type="NCBI Taxonomy" id="307492"/>
    <lineage>
        <taxon>Eukaryota</taxon>
        <taxon>Metazoa</taxon>
        <taxon>Ecdysozoa</taxon>
        <taxon>Arthropoda</taxon>
        <taxon>Hexapoda</taxon>
        <taxon>Insecta</taxon>
        <taxon>Pterygota</taxon>
        <taxon>Neoptera</taxon>
        <taxon>Paraneoptera</taxon>
        <taxon>Hemiptera</taxon>
        <taxon>Sternorrhyncha</taxon>
        <taxon>Aphidomorpha</taxon>
        <taxon>Aphidoidea</taxon>
        <taxon>Aphididae</taxon>
        <taxon>Aphidini</taxon>
        <taxon>Aphis</taxon>
        <taxon>Aphis</taxon>
    </lineage>
</organism>
<evidence type="ECO:0000313" key="2">
    <source>
        <dbReference type="Proteomes" id="UP000478052"/>
    </source>
</evidence>
<protein>
    <submittedName>
        <fullName evidence="1">Uncharacterized protein</fullName>
    </submittedName>
</protein>
<name>A0A6G0Y6Y9_APHCR</name>
<comment type="caution">
    <text evidence="1">The sequence shown here is derived from an EMBL/GenBank/DDBJ whole genome shotgun (WGS) entry which is preliminary data.</text>
</comment>
<accession>A0A6G0Y6Y9</accession>
<dbReference type="EMBL" id="VUJU01005764">
    <property type="protein sequence ID" value="KAF0750322.1"/>
    <property type="molecule type" value="Genomic_DNA"/>
</dbReference>
<evidence type="ECO:0000313" key="1">
    <source>
        <dbReference type="EMBL" id="KAF0750322.1"/>
    </source>
</evidence>
<keyword evidence="2" id="KW-1185">Reference proteome</keyword>
<reference evidence="1 2" key="1">
    <citation type="submission" date="2019-08" db="EMBL/GenBank/DDBJ databases">
        <title>Whole genome of Aphis craccivora.</title>
        <authorList>
            <person name="Voronova N.V."/>
            <person name="Shulinski R.S."/>
            <person name="Bandarenka Y.V."/>
            <person name="Zhorov D.G."/>
            <person name="Warner D."/>
        </authorList>
    </citation>
    <scope>NUCLEOTIDE SEQUENCE [LARGE SCALE GENOMIC DNA]</scope>
    <source>
        <strain evidence="1">180601</strain>
        <tissue evidence="1">Whole Body</tissue>
    </source>
</reference>
<dbReference type="Proteomes" id="UP000478052">
    <property type="component" value="Unassembled WGS sequence"/>
</dbReference>
<dbReference type="AlphaFoldDB" id="A0A6G0Y6Y9"/>